<proteinExistence type="predicted"/>
<sequence>MAEGKIMGIAYGLIVAAWLSIILILVREIIEDSGGKGFQPDASPFSNASKGEPLP</sequence>
<keyword evidence="2" id="KW-0472">Membrane</keyword>
<name>A0A1I5ZGU0_9RHOB</name>
<evidence type="ECO:0000313" key="4">
    <source>
        <dbReference type="Proteomes" id="UP000243106"/>
    </source>
</evidence>
<evidence type="ECO:0000256" key="1">
    <source>
        <dbReference type="SAM" id="MobiDB-lite"/>
    </source>
</evidence>
<evidence type="ECO:0000256" key="2">
    <source>
        <dbReference type="SAM" id="Phobius"/>
    </source>
</evidence>
<dbReference type="STRING" id="93684.SAMN05421853_11012"/>
<dbReference type="EMBL" id="FOXV01000010">
    <property type="protein sequence ID" value="SFQ55671.1"/>
    <property type="molecule type" value="Genomic_DNA"/>
</dbReference>
<keyword evidence="4" id="KW-1185">Reference proteome</keyword>
<organism evidence="3 4">
    <name type="scientific">Roseivivax halotolerans</name>
    <dbReference type="NCBI Taxonomy" id="93684"/>
    <lineage>
        <taxon>Bacteria</taxon>
        <taxon>Pseudomonadati</taxon>
        <taxon>Pseudomonadota</taxon>
        <taxon>Alphaproteobacteria</taxon>
        <taxon>Rhodobacterales</taxon>
        <taxon>Roseobacteraceae</taxon>
        <taxon>Roseivivax</taxon>
    </lineage>
</organism>
<keyword evidence="2" id="KW-0812">Transmembrane</keyword>
<keyword evidence="2" id="KW-1133">Transmembrane helix</keyword>
<feature type="region of interest" description="Disordered" evidence="1">
    <location>
        <begin position="36"/>
        <end position="55"/>
    </location>
</feature>
<evidence type="ECO:0000313" key="3">
    <source>
        <dbReference type="EMBL" id="SFQ55671.1"/>
    </source>
</evidence>
<dbReference type="AlphaFoldDB" id="A0A1I5ZGU0"/>
<protein>
    <submittedName>
        <fullName evidence="3">Uncharacterized protein</fullName>
    </submittedName>
</protein>
<gene>
    <name evidence="3" type="ORF">SAMN05421853_11012</name>
</gene>
<dbReference type="RefSeq" id="WP_175497560.1">
    <property type="nucleotide sequence ID" value="NZ_FOXV01000010.1"/>
</dbReference>
<dbReference type="Proteomes" id="UP000243106">
    <property type="component" value="Unassembled WGS sequence"/>
</dbReference>
<feature type="transmembrane region" description="Helical" evidence="2">
    <location>
        <begin position="6"/>
        <end position="26"/>
    </location>
</feature>
<reference evidence="4" key="1">
    <citation type="submission" date="2016-10" db="EMBL/GenBank/DDBJ databases">
        <authorList>
            <person name="Varghese N."/>
            <person name="Submissions S."/>
        </authorList>
    </citation>
    <scope>NUCLEOTIDE SEQUENCE [LARGE SCALE GENOMIC DNA]</scope>
    <source>
        <strain evidence="4">JCM 10271</strain>
    </source>
</reference>
<accession>A0A1I5ZGU0</accession>